<comment type="caution">
    <text evidence="2">The sequence shown here is derived from an EMBL/GenBank/DDBJ whole genome shotgun (WGS) entry which is preliminary data.</text>
</comment>
<protein>
    <recommendedName>
        <fullName evidence="4">DUF3108 domain-containing protein</fullName>
    </recommendedName>
</protein>
<organism evidence="2 3">
    <name type="scientific">Photobacterium marinum</name>
    <dbReference type="NCBI Taxonomy" id="1056511"/>
    <lineage>
        <taxon>Bacteria</taxon>
        <taxon>Pseudomonadati</taxon>
        <taxon>Pseudomonadota</taxon>
        <taxon>Gammaproteobacteria</taxon>
        <taxon>Vibrionales</taxon>
        <taxon>Vibrionaceae</taxon>
        <taxon>Photobacterium</taxon>
    </lineage>
</organism>
<gene>
    <name evidence="2" type="ORF">C942_01935</name>
</gene>
<feature type="chain" id="PRO_5003993608" description="DUF3108 domain-containing protein" evidence="1">
    <location>
        <begin position="24"/>
        <end position="248"/>
    </location>
</feature>
<evidence type="ECO:0000313" key="3">
    <source>
        <dbReference type="Proteomes" id="UP000011134"/>
    </source>
</evidence>
<sequence>MKNLFTTIVSGISALLYSTSIYANPSLAFHQCTKAFTYDIYLSQQKIGYLTRTLRWQDKNVDIYSYSKVDIVVAKSKLKQQSRVYWSEKRNSFLTQSFSRQITGLLAGSASATFSEEGSRSVINYNGATANFSSTDIPIMDGDAVGSQIRHNLIEGKTSFNFKLQDTNDVDHYFFEVKGKEKIKTRFGRLNAFRVEQVRKHDRKLVMWFAPDVDYQLVKATYKRKLLNLQALLTKSNIKCPNQLAKIN</sequence>
<name>L8J7L9_9GAMM</name>
<keyword evidence="3" id="KW-1185">Reference proteome</keyword>
<evidence type="ECO:0008006" key="4">
    <source>
        <dbReference type="Google" id="ProtNLM"/>
    </source>
</evidence>
<feature type="signal peptide" evidence="1">
    <location>
        <begin position="1"/>
        <end position="23"/>
    </location>
</feature>
<dbReference type="Pfam" id="PF11306">
    <property type="entry name" value="DUF3108"/>
    <property type="match status" value="1"/>
</dbReference>
<dbReference type="InterPro" id="IPR021457">
    <property type="entry name" value="DUF3108"/>
</dbReference>
<dbReference type="PATRIC" id="fig|1056511.3.peg.3011"/>
<dbReference type="OrthoDB" id="5875477at2"/>
<evidence type="ECO:0000256" key="1">
    <source>
        <dbReference type="SAM" id="SignalP"/>
    </source>
</evidence>
<dbReference type="RefSeq" id="WP_007466915.1">
    <property type="nucleotide sequence ID" value="NZ_AMZO01000021.1"/>
</dbReference>
<proteinExistence type="predicted"/>
<dbReference type="EMBL" id="AMZO01000021">
    <property type="protein sequence ID" value="ELR64845.1"/>
    <property type="molecule type" value="Genomic_DNA"/>
</dbReference>
<evidence type="ECO:0000313" key="2">
    <source>
        <dbReference type="EMBL" id="ELR64845.1"/>
    </source>
</evidence>
<reference evidence="2 3" key="1">
    <citation type="submission" date="2012-12" db="EMBL/GenBank/DDBJ databases">
        <title>Genome Assembly of Photobacterium sp. AK15.</title>
        <authorList>
            <person name="Khatri I."/>
            <person name="Vaidya B."/>
            <person name="Srinivas T.N.R."/>
            <person name="Subramanian S."/>
            <person name="Pinnaka A."/>
        </authorList>
    </citation>
    <scope>NUCLEOTIDE SEQUENCE [LARGE SCALE GENOMIC DNA]</scope>
    <source>
        <strain evidence="2 3">AK15</strain>
    </source>
</reference>
<accession>L8J7L9</accession>
<dbReference type="AlphaFoldDB" id="L8J7L9"/>
<keyword evidence="1" id="KW-0732">Signal</keyword>
<dbReference type="Proteomes" id="UP000011134">
    <property type="component" value="Unassembled WGS sequence"/>
</dbReference>